<comment type="caution">
    <text evidence="1">The sequence shown here is derived from an EMBL/GenBank/DDBJ whole genome shotgun (WGS) entry which is preliminary data.</text>
</comment>
<evidence type="ECO:0000313" key="2">
    <source>
        <dbReference type="Proteomes" id="UP000248039"/>
    </source>
</evidence>
<dbReference type="RefSeq" id="WP_110670172.1">
    <property type="nucleotide sequence ID" value="NZ_PYBW01000049.1"/>
</dbReference>
<reference evidence="1 2" key="1">
    <citation type="submission" date="2018-03" db="EMBL/GenBank/DDBJ databases">
        <title>Bioinformatic expansion and discovery of thiopeptide antibiotics.</title>
        <authorList>
            <person name="Schwalen C.J."/>
            <person name="Hudson G.A."/>
            <person name="Mitchell D.A."/>
        </authorList>
    </citation>
    <scope>NUCLEOTIDE SEQUENCE [LARGE SCALE GENOMIC DNA]</scope>
    <source>
        <strain evidence="1 2">ATCC 21389</strain>
    </source>
</reference>
<accession>A0A2V4N3J3</accession>
<dbReference type="AlphaFoldDB" id="A0A2V4N3J3"/>
<gene>
    <name evidence="1" type="ORF">C7C46_16005</name>
</gene>
<dbReference type="Proteomes" id="UP000248039">
    <property type="component" value="Unassembled WGS sequence"/>
</dbReference>
<dbReference type="OrthoDB" id="3399671at2"/>
<proteinExistence type="predicted"/>
<evidence type="ECO:0000313" key="1">
    <source>
        <dbReference type="EMBL" id="PYC78605.1"/>
    </source>
</evidence>
<keyword evidence="2" id="KW-1185">Reference proteome</keyword>
<sequence length="141" mass="15682">MSLRRLTLAAGRELSLFEYRMKATYAGLLEGYPNARLNENRLRLLERRAAEAFPGSPVHLIPPVVSYPDTRPGAFGPVAELPFVACLAHFESGPVEPGHDAVSYRSALTVLWFQDDLDTALEDVPGLLALPWEELAADYEW</sequence>
<dbReference type="EMBL" id="PYBW01000049">
    <property type="protein sequence ID" value="PYC78605.1"/>
    <property type="molecule type" value="Genomic_DNA"/>
</dbReference>
<protein>
    <submittedName>
        <fullName evidence="1">Uncharacterized protein</fullName>
    </submittedName>
</protein>
<organism evidence="1 2">
    <name type="scientific">Streptomyces tateyamensis</name>
    <dbReference type="NCBI Taxonomy" id="565073"/>
    <lineage>
        <taxon>Bacteria</taxon>
        <taxon>Bacillati</taxon>
        <taxon>Actinomycetota</taxon>
        <taxon>Actinomycetes</taxon>
        <taxon>Kitasatosporales</taxon>
        <taxon>Streptomycetaceae</taxon>
        <taxon>Streptomyces</taxon>
    </lineage>
</organism>
<name>A0A2V4N3J3_9ACTN</name>